<dbReference type="Pfam" id="PF10604">
    <property type="entry name" value="Polyketide_cyc2"/>
    <property type="match status" value="1"/>
</dbReference>
<keyword evidence="2" id="KW-1185">Reference proteome</keyword>
<sequence length="145" mass="15787">MNTRTLVRSTVLAATPGQVWAAIGDFGGLARWHPHVPPSTIEDDADPEDPGAVRAFAIDGKVVARERLLDRDPEAHWYRYTLLDPLVLPVGDYVATIAVHPHADGAEVRWSAVYQGPDEVVPQVESLFGDSTYGTGLDALRARFA</sequence>
<dbReference type="CDD" id="cd07821">
    <property type="entry name" value="PYR_PYL_RCAR_like"/>
    <property type="match status" value="1"/>
</dbReference>
<dbReference type="InterPro" id="IPR023393">
    <property type="entry name" value="START-like_dom_sf"/>
</dbReference>
<comment type="caution">
    <text evidence="1">The sequence shown here is derived from an EMBL/GenBank/DDBJ whole genome shotgun (WGS) entry which is preliminary data.</text>
</comment>
<protein>
    <submittedName>
        <fullName evidence="1">SRPBCC family protein</fullName>
    </submittedName>
</protein>
<evidence type="ECO:0000313" key="2">
    <source>
        <dbReference type="Proteomes" id="UP001596409"/>
    </source>
</evidence>
<reference evidence="2" key="1">
    <citation type="journal article" date="2019" name="Int. J. Syst. Evol. Microbiol.">
        <title>The Global Catalogue of Microorganisms (GCM) 10K type strain sequencing project: providing services to taxonomists for standard genome sequencing and annotation.</title>
        <authorList>
            <consortium name="The Broad Institute Genomics Platform"/>
            <consortium name="The Broad Institute Genome Sequencing Center for Infectious Disease"/>
            <person name="Wu L."/>
            <person name="Ma J."/>
        </authorList>
    </citation>
    <scope>NUCLEOTIDE SEQUENCE [LARGE SCALE GENOMIC DNA]</scope>
    <source>
        <strain evidence="2">JCM 4855</strain>
    </source>
</reference>
<dbReference type="Gene3D" id="3.30.530.20">
    <property type="match status" value="1"/>
</dbReference>
<dbReference type="InterPro" id="IPR019587">
    <property type="entry name" value="Polyketide_cyclase/dehydratase"/>
</dbReference>
<gene>
    <name evidence="1" type="ORF">ACFQMH_20025</name>
</gene>
<name>A0ABW2E5I6_9ACTN</name>
<proteinExistence type="predicted"/>
<accession>A0ABW2E5I6</accession>
<organism evidence="1 2">
    <name type="scientific">Streptomyces viridiviolaceus</name>
    <dbReference type="NCBI Taxonomy" id="68282"/>
    <lineage>
        <taxon>Bacteria</taxon>
        <taxon>Bacillati</taxon>
        <taxon>Actinomycetota</taxon>
        <taxon>Actinomycetes</taxon>
        <taxon>Kitasatosporales</taxon>
        <taxon>Streptomycetaceae</taxon>
        <taxon>Streptomyces</taxon>
    </lineage>
</organism>
<dbReference type="Proteomes" id="UP001596409">
    <property type="component" value="Unassembled WGS sequence"/>
</dbReference>
<dbReference type="PANTHER" id="PTHR39332:SF7">
    <property type="entry name" value="SRPBCC FAMILY PROTEIN"/>
    <property type="match status" value="1"/>
</dbReference>
<dbReference type="EMBL" id="JBHSYM010000042">
    <property type="protein sequence ID" value="MFC7013970.1"/>
    <property type="molecule type" value="Genomic_DNA"/>
</dbReference>
<dbReference type="PANTHER" id="PTHR39332">
    <property type="entry name" value="BLL4707 PROTEIN"/>
    <property type="match status" value="1"/>
</dbReference>
<dbReference type="SUPFAM" id="SSF55961">
    <property type="entry name" value="Bet v1-like"/>
    <property type="match status" value="1"/>
</dbReference>
<dbReference type="RefSeq" id="WP_189879546.1">
    <property type="nucleotide sequence ID" value="NZ_BMWA01000034.1"/>
</dbReference>
<evidence type="ECO:0000313" key="1">
    <source>
        <dbReference type="EMBL" id="MFC7013970.1"/>
    </source>
</evidence>